<evidence type="ECO:0000256" key="2">
    <source>
        <dbReference type="SAM" id="Coils"/>
    </source>
</evidence>
<gene>
    <name evidence="6" type="ORF">J2Z37_000009</name>
</gene>
<feature type="coiled-coil region" evidence="2">
    <location>
        <begin position="201"/>
        <end position="228"/>
    </location>
</feature>
<feature type="domain" description="PucR C-terminal helix-turn-helix" evidence="4">
    <location>
        <begin position="301"/>
        <end position="355"/>
    </location>
</feature>
<feature type="domain" description="CdaR GGDEF-like" evidence="5">
    <location>
        <begin position="144"/>
        <end position="254"/>
    </location>
</feature>
<feature type="domain" description="Putative sugar diacid recognition" evidence="3">
    <location>
        <begin position="2"/>
        <end position="135"/>
    </location>
</feature>
<sequence>MLTHDIAEEIVRETMVRLNRNINIMDATGTILASGHSSRVGQVHEGALEVLATGLPLVVTEENEHLWKGTKSGINLPIFLQDRIIGVIGISGKKEEVEVFADLVKMTTELMVKQSFLASQSEWKQRLKETTLQDLIGAHPRWEFIDQKLDLLQIRLTPPFQVAVLQFQDKFSESVKLTEFVDRLLGPFHLSAFIAVNRFLILSSESTQEKLKEKLLQLQNKLRELHFVFSLGVGTETQNWEEISVSYEEAQMALFLKAEFCNEVTFFEKNELHALITQLDENWRKRFLNRTFSSLSQKEIKTLDAFLASNLNITEAAIHMAIHRNTLLYRLKQIKEKTRLDPQLFQDAVTLQAAVWMLKREGTWNSR</sequence>
<evidence type="ECO:0000259" key="3">
    <source>
        <dbReference type="Pfam" id="PF05651"/>
    </source>
</evidence>
<dbReference type="Gene3D" id="1.10.10.2840">
    <property type="entry name" value="PucR C-terminal helix-turn-helix domain"/>
    <property type="match status" value="1"/>
</dbReference>
<proteinExistence type="inferred from homology"/>
<protein>
    <submittedName>
        <fullName evidence="6">Carbohydrate diacid regulator</fullName>
    </submittedName>
</protein>
<dbReference type="PANTHER" id="PTHR33744">
    <property type="entry name" value="CARBOHYDRATE DIACID REGULATOR"/>
    <property type="match status" value="1"/>
</dbReference>
<evidence type="ECO:0000313" key="6">
    <source>
        <dbReference type="EMBL" id="MBP1930022.1"/>
    </source>
</evidence>
<dbReference type="PANTHER" id="PTHR33744:SF15">
    <property type="entry name" value="CARBOHYDRATE DIACID REGULATOR"/>
    <property type="match status" value="1"/>
</dbReference>
<evidence type="ECO:0000256" key="1">
    <source>
        <dbReference type="ARBA" id="ARBA00006754"/>
    </source>
</evidence>
<dbReference type="Pfam" id="PF13556">
    <property type="entry name" value="HTH_30"/>
    <property type="match status" value="1"/>
</dbReference>
<dbReference type="Proteomes" id="UP001519343">
    <property type="component" value="Unassembled WGS sequence"/>
</dbReference>
<dbReference type="Pfam" id="PF05651">
    <property type="entry name" value="Diacid_rec"/>
    <property type="match status" value="1"/>
</dbReference>
<dbReference type="Pfam" id="PF17853">
    <property type="entry name" value="GGDEF_2"/>
    <property type="match status" value="1"/>
</dbReference>
<keyword evidence="2" id="KW-0175">Coiled coil</keyword>
<organism evidence="6 7">
    <name type="scientific">Ammoniphilus resinae</name>
    <dbReference type="NCBI Taxonomy" id="861532"/>
    <lineage>
        <taxon>Bacteria</taxon>
        <taxon>Bacillati</taxon>
        <taxon>Bacillota</taxon>
        <taxon>Bacilli</taxon>
        <taxon>Bacillales</taxon>
        <taxon>Paenibacillaceae</taxon>
        <taxon>Aneurinibacillus group</taxon>
        <taxon>Ammoniphilus</taxon>
    </lineage>
</organism>
<evidence type="ECO:0000259" key="4">
    <source>
        <dbReference type="Pfam" id="PF13556"/>
    </source>
</evidence>
<reference evidence="6 7" key="1">
    <citation type="submission" date="2021-03" db="EMBL/GenBank/DDBJ databases">
        <title>Genomic Encyclopedia of Type Strains, Phase IV (KMG-IV): sequencing the most valuable type-strain genomes for metagenomic binning, comparative biology and taxonomic classification.</title>
        <authorList>
            <person name="Goeker M."/>
        </authorList>
    </citation>
    <scope>NUCLEOTIDE SEQUENCE [LARGE SCALE GENOMIC DNA]</scope>
    <source>
        <strain evidence="6 7">DSM 24738</strain>
    </source>
</reference>
<comment type="caution">
    <text evidence="6">The sequence shown here is derived from an EMBL/GenBank/DDBJ whole genome shotgun (WGS) entry which is preliminary data.</text>
</comment>
<comment type="similarity">
    <text evidence="1">Belongs to the CdaR family.</text>
</comment>
<dbReference type="RefSeq" id="WP_209807696.1">
    <property type="nucleotide sequence ID" value="NZ_JAGGKT010000001.1"/>
</dbReference>
<dbReference type="InterPro" id="IPR042070">
    <property type="entry name" value="PucR_C-HTH_sf"/>
</dbReference>
<dbReference type="InterPro" id="IPR051448">
    <property type="entry name" value="CdaR-like_regulators"/>
</dbReference>
<evidence type="ECO:0000259" key="5">
    <source>
        <dbReference type="Pfam" id="PF17853"/>
    </source>
</evidence>
<name>A0ABS4GIV2_9BACL</name>
<dbReference type="InterPro" id="IPR008599">
    <property type="entry name" value="Diacid_rec"/>
</dbReference>
<accession>A0ABS4GIV2</accession>
<dbReference type="InterPro" id="IPR041522">
    <property type="entry name" value="CdaR_GGDEF"/>
</dbReference>
<keyword evidence="7" id="KW-1185">Reference proteome</keyword>
<dbReference type="EMBL" id="JAGGKT010000001">
    <property type="protein sequence ID" value="MBP1930022.1"/>
    <property type="molecule type" value="Genomic_DNA"/>
</dbReference>
<dbReference type="InterPro" id="IPR025736">
    <property type="entry name" value="PucR_C-HTH_dom"/>
</dbReference>
<evidence type="ECO:0000313" key="7">
    <source>
        <dbReference type="Proteomes" id="UP001519343"/>
    </source>
</evidence>